<dbReference type="EMBL" id="CAVMBE010000125">
    <property type="protein sequence ID" value="CAK4034583.1"/>
    <property type="molecule type" value="Genomic_DNA"/>
</dbReference>
<evidence type="ECO:0000313" key="1">
    <source>
        <dbReference type="EMBL" id="CAK4034583.1"/>
    </source>
</evidence>
<sequence length="149" mass="16305">MLLLALLPVLASALPATYFNIFGLNACDEHIPETQHFISFQVSNPNAVYEQGGNEVANCSIKWNTSAPLCWTSCSTNGYPVWYTHLTPNYNPSNGYYYGNFSLDIAEYYVYSAPVLNNVSVIAEVGLEGHTCSNGAQSSECGIWSGYLP</sequence>
<proteinExistence type="predicted"/>
<protein>
    <submittedName>
        <fullName evidence="1">Uncharacterized protein</fullName>
    </submittedName>
</protein>
<gene>
    <name evidence="1" type="ORF">LECACI_7A009741</name>
</gene>
<comment type="caution">
    <text evidence="1">The sequence shown here is derived from an EMBL/GenBank/DDBJ whole genome shotgun (WGS) entry which is preliminary data.</text>
</comment>
<dbReference type="AlphaFoldDB" id="A0AAI9EFJ9"/>
<organism evidence="1 2">
    <name type="scientific">Lecanosticta acicola</name>
    <dbReference type="NCBI Taxonomy" id="111012"/>
    <lineage>
        <taxon>Eukaryota</taxon>
        <taxon>Fungi</taxon>
        <taxon>Dikarya</taxon>
        <taxon>Ascomycota</taxon>
        <taxon>Pezizomycotina</taxon>
        <taxon>Dothideomycetes</taxon>
        <taxon>Dothideomycetidae</taxon>
        <taxon>Mycosphaerellales</taxon>
        <taxon>Mycosphaerellaceae</taxon>
        <taxon>Lecanosticta</taxon>
    </lineage>
</organism>
<name>A0AAI9EFJ9_9PEZI</name>
<accession>A0AAI9EFJ9</accession>
<reference evidence="1" key="1">
    <citation type="submission" date="2023-11" db="EMBL/GenBank/DDBJ databases">
        <authorList>
            <person name="Alioto T."/>
            <person name="Alioto T."/>
            <person name="Gomez Garrido J."/>
        </authorList>
    </citation>
    <scope>NUCLEOTIDE SEQUENCE</scope>
</reference>
<dbReference type="Proteomes" id="UP001296104">
    <property type="component" value="Unassembled WGS sequence"/>
</dbReference>
<evidence type="ECO:0000313" key="2">
    <source>
        <dbReference type="Proteomes" id="UP001296104"/>
    </source>
</evidence>
<keyword evidence="2" id="KW-1185">Reference proteome</keyword>